<organism evidence="6 7">
    <name type="scientific">Bosea spartocytisi</name>
    <dbReference type="NCBI Taxonomy" id="2773451"/>
    <lineage>
        <taxon>Bacteria</taxon>
        <taxon>Pseudomonadati</taxon>
        <taxon>Pseudomonadota</taxon>
        <taxon>Alphaproteobacteria</taxon>
        <taxon>Hyphomicrobiales</taxon>
        <taxon>Boseaceae</taxon>
        <taxon>Bosea</taxon>
    </lineage>
</organism>
<evidence type="ECO:0000256" key="2">
    <source>
        <dbReference type="ARBA" id="ARBA00022692"/>
    </source>
</evidence>
<dbReference type="Proteomes" id="UP000619295">
    <property type="component" value="Unassembled WGS sequence"/>
</dbReference>
<reference evidence="6" key="1">
    <citation type="submission" date="2020-09" db="EMBL/GenBank/DDBJ databases">
        <title>Bosea spartocytisi sp. nov. a root nodule endophyte of Spartocytisus supranubius in the high mountain ecosystem fo the Teide National Park (Canary Islands, Spain).</title>
        <authorList>
            <person name="Pulido-Suarez L."/>
            <person name="Peix A."/>
            <person name="Igual J.M."/>
            <person name="Socas-Perez N."/>
            <person name="Velazquez E."/>
            <person name="Flores-Felix J.D."/>
            <person name="Leon-Barrios M."/>
        </authorList>
    </citation>
    <scope>NUCLEOTIDE SEQUENCE</scope>
    <source>
        <strain evidence="6">SSUT16</strain>
    </source>
</reference>
<protein>
    <submittedName>
        <fullName evidence="6">DUF1656 domain-containing protein</fullName>
    </submittedName>
</protein>
<dbReference type="AlphaFoldDB" id="A0A927EB95"/>
<feature type="transmembrane region" description="Helical" evidence="5">
    <location>
        <begin position="46"/>
        <end position="67"/>
    </location>
</feature>
<evidence type="ECO:0000256" key="3">
    <source>
        <dbReference type="ARBA" id="ARBA00022989"/>
    </source>
</evidence>
<dbReference type="InterPro" id="IPR012451">
    <property type="entry name" value="DUF1656"/>
</dbReference>
<name>A0A927EB95_9HYPH</name>
<dbReference type="Pfam" id="PF07869">
    <property type="entry name" value="DUF1656"/>
    <property type="match status" value="1"/>
</dbReference>
<evidence type="ECO:0000256" key="4">
    <source>
        <dbReference type="ARBA" id="ARBA00023136"/>
    </source>
</evidence>
<gene>
    <name evidence="6" type="ORF">IED13_20675</name>
</gene>
<dbReference type="EMBL" id="JACXWY010000015">
    <property type="protein sequence ID" value="MBD3848121.1"/>
    <property type="molecule type" value="Genomic_DNA"/>
</dbReference>
<keyword evidence="3 5" id="KW-1133">Transmembrane helix</keyword>
<evidence type="ECO:0000256" key="5">
    <source>
        <dbReference type="SAM" id="Phobius"/>
    </source>
</evidence>
<sequence>MPSELDIQGVFVPSFFAVALAAYILTYLLSGLLARTSFYNFVWHRALLNVALFVCITGALFSFSQWLSS</sequence>
<feature type="transmembrane region" description="Helical" evidence="5">
    <location>
        <begin position="12"/>
        <end position="34"/>
    </location>
</feature>
<comment type="caution">
    <text evidence="6">The sequence shown here is derived from an EMBL/GenBank/DDBJ whole genome shotgun (WGS) entry which is preliminary data.</text>
</comment>
<proteinExistence type="predicted"/>
<dbReference type="RefSeq" id="WP_191125299.1">
    <property type="nucleotide sequence ID" value="NZ_JACXWY010000015.1"/>
</dbReference>
<evidence type="ECO:0000256" key="1">
    <source>
        <dbReference type="ARBA" id="ARBA00022475"/>
    </source>
</evidence>
<keyword evidence="4 5" id="KW-0472">Membrane</keyword>
<keyword evidence="2 5" id="KW-0812">Transmembrane</keyword>
<keyword evidence="7" id="KW-1185">Reference proteome</keyword>
<keyword evidence="1" id="KW-1003">Cell membrane</keyword>
<accession>A0A927EB95</accession>
<evidence type="ECO:0000313" key="7">
    <source>
        <dbReference type="Proteomes" id="UP000619295"/>
    </source>
</evidence>
<evidence type="ECO:0000313" key="6">
    <source>
        <dbReference type="EMBL" id="MBD3848121.1"/>
    </source>
</evidence>